<evidence type="ECO:0000313" key="2">
    <source>
        <dbReference type="Proteomes" id="UP000799754"/>
    </source>
</evidence>
<keyword evidence="2" id="KW-1185">Reference proteome</keyword>
<evidence type="ECO:0000313" key="1">
    <source>
        <dbReference type="EMBL" id="KAF2633581.1"/>
    </source>
</evidence>
<proteinExistence type="predicted"/>
<organism evidence="1 2">
    <name type="scientific">Macroventuria anomochaeta</name>
    <dbReference type="NCBI Taxonomy" id="301207"/>
    <lineage>
        <taxon>Eukaryota</taxon>
        <taxon>Fungi</taxon>
        <taxon>Dikarya</taxon>
        <taxon>Ascomycota</taxon>
        <taxon>Pezizomycotina</taxon>
        <taxon>Dothideomycetes</taxon>
        <taxon>Pleosporomycetidae</taxon>
        <taxon>Pleosporales</taxon>
        <taxon>Pleosporineae</taxon>
        <taxon>Didymellaceae</taxon>
        <taxon>Macroventuria</taxon>
    </lineage>
</organism>
<dbReference type="EMBL" id="MU006701">
    <property type="protein sequence ID" value="KAF2633581.1"/>
    <property type="molecule type" value="Genomic_DNA"/>
</dbReference>
<reference evidence="1" key="1">
    <citation type="journal article" date="2020" name="Stud. Mycol.">
        <title>101 Dothideomycetes genomes: a test case for predicting lifestyles and emergence of pathogens.</title>
        <authorList>
            <person name="Haridas S."/>
            <person name="Albert R."/>
            <person name="Binder M."/>
            <person name="Bloem J."/>
            <person name="Labutti K."/>
            <person name="Salamov A."/>
            <person name="Andreopoulos B."/>
            <person name="Baker S."/>
            <person name="Barry K."/>
            <person name="Bills G."/>
            <person name="Bluhm B."/>
            <person name="Cannon C."/>
            <person name="Castanera R."/>
            <person name="Culley D."/>
            <person name="Daum C."/>
            <person name="Ezra D."/>
            <person name="Gonzalez J."/>
            <person name="Henrissat B."/>
            <person name="Kuo A."/>
            <person name="Liang C."/>
            <person name="Lipzen A."/>
            <person name="Lutzoni F."/>
            <person name="Magnuson J."/>
            <person name="Mondo S."/>
            <person name="Nolan M."/>
            <person name="Ohm R."/>
            <person name="Pangilinan J."/>
            <person name="Park H.-J."/>
            <person name="Ramirez L."/>
            <person name="Alfaro M."/>
            <person name="Sun H."/>
            <person name="Tritt A."/>
            <person name="Yoshinaga Y."/>
            <person name="Zwiers L.-H."/>
            <person name="Turgeon B."/>
            <person name="Goodwin S."/>
            <person name="Spatafora J."/>
            <person name="Crous P."/>
            <person name="Grigoriev I."/>
        </authorList>
    </citation>
    <scope>NUCLEOTIDE SEQUENCE</scope>
    <source>
        <strain evidence="1">CBS 525.71</strain>
    </source>
</reference>
<accession>A0ACB6SHE2</accession>
<name>A0ACB6SHE2_9PLEO</name>
<comment type="caution">
    <text evidence="1">The sequence shown here is derived from an EMBL/GenBank/DDBJ whole genome shotgun (WGS) entry which is preliminary data.</text>
</comment>
<protein>
    <submittedName>
        <fullName evidence="1">Uncharacterized protein</fullName>
    </submittedName>
</protein>
<sequence length="617" mass="65344">MLAANRFSILAGLNPSPETKWGFDFVPTSRSGTKRRGKRVGKQQRLKHAPKKTCEKPKGDGLDELCKQYAALRLGDNAPTAASQVSHHELRSSTPTRGSTPDVTAVRHHWAPQFRPNSLPTPRGTLTEPTIVHSTTLLQEPQRTLLSPKSVQDPSTDVSLSSRKPYSRFPLSAFLKDLTSPADCVGYWPPKTPAPEPSPPPQANKVTKSPTAAPPATPAQSATAAAACSALVLSRDTASPSSNAIRTRQAAPATSSLSTNTVPTYKRFPAFGVPPFTPSPGSVPASSPILALPPAPATRPTTPTSPQPKSSSAVSPTALPTNCRPAAASNAAPPLPVLQKSSITRPSRPPAPQKSPWGWQEVSEGITIFNTSPSALITAPVTSPYPFVYPPRPWTPTAVPKDLFKDTAAVPSMLRRKFAFSPPSPEVQKELEDFLDMGHADDCWCSSSKHRQSNSKAPSMGTAVGEPHLHAPQTDSKDLKGSLHVTGSEVAAESSQTLQGLSDLYVDVEDDSSDSDAVLATPSSEGSSSGFEDFFGVHEVLHPFASDDDEWVAVSPRLQARRPSSLPSSRTASAVSVQTSNSTSVVAPPTTSLPSPPETPPLSICHAWASDAESETD</sequence>
<gene>
    <name evidence="1" type="ORF">BU25DRAFT_453326</name>
</gene>
<dbReference type="Proteomes" id="UP000799754">
    <property type="component" value="Unassembled WGS sequence"/>
</dbReference>